<keyword evidence="6 13" id="KW-0808">Transferase</keyword>
<dbReference type="EC" id="2.7.1.39" evidence="3 13"/>
<evidence type="ECO:0000313" key="16">
    <source>
        <dbReference type="EMBL" id="PWD52167.1"/>
    </source>
</evidence>
<dbReference type="PRINTS" id="PR00958">
    <property type="entry name" value="HOMSERKINASE"/>
</dbReference>
<keyword evidence="7 13" id="KW-0791">Threonine biosynthesis</keyword>
<protein>
    <recommendedName>
        <fullName evidence="4 13">Homoserine kinase</fullName>
        <shortName evidence="13">HK</shortName>
        <shortName evidence="13">HSK</shortName>
        <ecNumber evidence="3 13">2.7.1.39</ecNumber>
    </recommendedName>
</protein>
<evidence type="ECO:0000256" key="5">
    <source>
        <dbReference type="ARBA" id="ARBA00022605"/>
    </source>
</evidence>
<dbReference type="HAMAP" id="MF_00384">
    <property type="entry name" value="Homoser_kinase"/>
    <property type="match status" value="1"/>
</dbReference>
<dbReference type="EMBL" id="PYHR01000002">
    <property type="protein sequence ID" value="PWD52167.1"/>
    <property type="molecule type" value="Genomic_DNA"/>
</dbReference>
<dbReference type="UniPathway" id="UPA00050">
    <property type="reaction ID" value="UER00064"/>
</dbReference>
<dbReference type="GO" id="GO:0009088">
    <property type="term" value="P:threonine biosynthetic process"/>
    <property type="evidence" value="ECO:0007669"/>
    <property type="project" value="UniProtKB-UniRule"/>
</dbReference>
<evidence type="ECO:0000256" key="2">
    <source>
        <dbReference type="ARBA" id="ARBA00007370"/>
    </source>
</evidence>
<evidence type="ECO:0000256" key="6">
    <source>
        <dbReference type="ARBA" id="ARBA00022679"/>
    </source>
</evidence>
<gene>
    <name evidence="13" type="primary">thrB</name>
    <name evidence="16" type="ORF">C8046_17495</name>
</gene>
<dbReference type="SUPFAM" id="SSF54211">
    <property type="entry name" value="Ribosomal protein S5 domain 2-like"/>
    <property type="match status" value="1"/>
</dbReference>
<dbReference type="GO" id="GO:0005737">
    <property type="term" value="C:cytoplasm"/>
    <property type="evidence" value="ECO:0007669"/>
    <property type="project" value="UniProtKB-SubCell"/>
</dbReference>
<evidence type="ECO:0000256" key="4">
    <source>
        <dbReference type="ARBA" id="ARBA00017858"/>
    </source>
</evidence>
<dbReference type="InterPro" id="IPR036554">
    <property type="entry name" value="GHMP_kinase_C_sf"/>
</dbReference>
<dbReference type="RefSeq" id="WP_109230548.1">
    <property type="nucleotide sequence ID" value="NZ_PYHR01000002.1"/>
</dbReference>
<evidence type="ECO:0000256" key="3">
    <source>
        <dbReference type="ARBA" id="ARBA00012078"/>
    </source>
</evidence>
<evidence type="ECO:0000256" key="7">
    <source>
        <dbReference type="ARBA" id="ARBA00022697"/>
    </source>
</evidence>
<evidence type="ECO:0000256" key="1">
    <source>
        <dbReference type="ARBA" id="ARBA00005015"/>
    </source>
</evidence>
<name>A0A2U1ZYV9_9MICO</name>
<comment type="subcellular location">
    <subcellularLocation>
        <location evidence="13">Cytoplasm</location>
    </subcellularLocation>
</comment>
<evidence type="ECO:0000256" key="13">
    <source>
        <dbReference type="HAMAP-Rule" id="MF_00384"/>
    </source>
</evidence>
<keyword evidence="13" id="KW-0963">Cytoplasm</keyword>
<dbReference type="InterPro" id="IPR006203">
    <property type="entry name" value="GHMP_knse_ATP-bd_CS"/>
</dbReference>
<reference evidence="16 17" key="1">
    <citation type="submission" date="2018-03" db="EMBL/GenBank/DDBJ databases">
        <title>Genome assembly of novel Miniimonas species PCH200.</title>
        <authorList>
            <person name="Thakur V."/>
            <person name="Kumar V."/>
            <person name="Singh D."/>
        </authorList>
    </citation>
    <scope>NUCLEOTIDE SEQUENCE [LARGE SCALE GENOMIC DNA]</scope>
    <source>
        <strain evidence="16 17">PCH200</strain>
    </source>
</reference>
<dbReference type="OrthoDB" id="9769912at2"/>
<sequence>MRIATDSVRVRVPATSANLGPGFDVFGLALGLHDVVEVRATAGATRTTVRGEGAGTVPEGEEHLVVRALRTGLELAGAPQVGLDLTAFNRIPHGRGLGSSAAAVVAGLVAARGLISEPEALSEQVILDVATEWEGHPDNAAAVVLGGATLAWTSTPADADAAPVVEAVRLEVDPTLVCTVLIPTTELATTVARSVLPATVPHADAAFTGARTALLVLALGGRRELMMAATEDRLHQPYRRDVLPDSSALVDALRRAGLPAVISGAGPTVLVLGELPDRVEAAVVAQGWRAMKLPVDHAGAGAV</sequence>
<keyword evidence="5 13" id="KW-0028">Amino-acid biosynthesis</keyword>
<evidence type="ECO:0000259" key="14">
    <source>
        <dbReference type="Pfam" id="PF00288"/>
    </source>
</evidence>
<evidence type="ECO:0000256" key="11">
    <source>
        <dbReference type="ARBA" id="ARBA00049375"/>
    </source>
</evidence>
<organism evidence="16 17">
    <name type="scientific">Serinibacter arcticus</name>
    <dbReference type="NCBI Taxonomy" id="1655435"/>
    <lineage>
        <taxon>Bacteria</taxon>
        <taxon>Bacillati</taxon>
        <taxon>Actinomycetota</taxon>
        <taxon>Actinomycetes</taxon>
        <taxon>Micrococcales</taxon>
        <taxon>Beutenbergiaceae</taxon>
        <taxon>Serinibacter</taxon>
    </lineage>
</organism>
<keyword evidence="17" id="KW-1185">Reference proteome</keyword>
<comment type="catalytic activity">
    <reaction evidence="11 13">
        <text>L-homoserine + ATP = O-phospho-L-homoserine + ADP + H(+)</text>
        <dbReference type="Rhea" id="RHEA:13985"/>
        <dbReference type="ChEBI" id="CHEBI:15378"/>
        <dbReference type="ChEBI" id="CHEBI:30616"/>
        <dbReference type="ChEBI" id="CHEBI:57476"/>
        <dbReference type="ChEBI" id="CHEBI:57590"/>
        <dbReference type="ChEBI" id="CHEBI:456216"/>
        <dbReference type="EC" id="2.7.1.39"/>
    </reaction>
</comment>
<keyword evidence="8 13" id="KW-0547">Nucleotide-binding</keyword>
<evidence type="ECO:0000259" key="15">
    <source>
        <dbReference type="Pfam" id="PF08544"/>
    </source>
</evidence>
<dbReference type="InterPro" id="IPR000870">
    <property type="entry name" value="Homoserine_kinase"/>
</dbReference>
<dbReference type="AlphaFoldDB" id="A0A2U1ZYV9"/>
<dbReference type="GO" id="GO:0005524">
    <property type="term" value="F:ATP binding"/>
    <property type="evidence" value="ECO:0007669"/>
    <property type="project" value="UniProtKB-UniRule"/>
</dbReference>
<dbReference type="PROSITE" id="PS00627">
    <property type="entry name" value="GHMP_KINASES_ATP"/>
    <property type="match status" value="1"/>
</dbReference>
<dbReference type="Proteomes" id="UP000245166">
    <property type="component" value="Unassembled WGS sequence"/>
</dbReference>
<dbReference type="GO" id="GO:0004413">
    <property type="term" value="F:homoserine kinase activity"/>
    <property type="evidence" value="ECO:0007669"/>
    <property type="project" value="UniProtKB-UniRule"/>
</dbReference>
<dbReference type="InterPro" id="IPR020568">
    <property type="entry name" value="Ribosomal_Su5_D2-typ_SF"/>
</dbReference>
<dbReference type="NCBIfam" id="TIGR00191">
    <property type="entry name" value="thrB"/>
    <property type="match status" value="1"/>
</dbReference>
<comment type="pathway">
    <text evidence="1 13">Amino-acid biosynthesis; L-threonine biosynthesis; L-threonine from L-aspartate: step 4/5.</text>
</comment>
<dbReference type="PIRSF" id="PIRSF000676">
    <property type="entry name" value="Homoser_kin"/>
    <property type="match status" value="1"/>
</dbReference>
<dbReference type="PANTHER" id="PTHR20861">
    <property type="entry name" value="HOMOSERINE/4-DIPHOSPHOCYTIDYL-2-C-METHYL-D-ERYTHRITOL KINASE"/>
    <property type="match status" value="1"/>
</dbReference>
<evidence type="ECO:0000256" key="9">
    <source>
        <dbReference type="ARBA" id="ARBA00022777"/>
    </source>
</evidence>
<dbReference type="Pfam" id="PF00288">
    <property type="entry name" value="GHMP_kinases_N"/>
    <property type="match status" value="1"/>
</dbReference>
<dbReference type="Pfam" id="PF08544">
    <property type="entry name" value="GHMP_kinases_C"/>
    <property type="match status" value="1"/>
</dbReference>
<comment type="similarity">
    <text evidence="2 13">Belongs to the GHMP kinase family. Homoserine kinase subfamily.</text>
</comment>
<proteinExistence type="inferred from homology"/>
<dbReference type="Gene3D" id="3.30.70.890">
    <property type="entry name" value="GHMP kinase, C-terminal domain"/>
    <property type="match status" value="1"/>
</dbReference>
<evidence type="ECO:0000256" key="8">
    <source>
        <dbReference type="ARBA" id="ARBA00022741"/>
    </source>
</evidence>
<comment type="function">
    <text evidence="12 13">Catalyzes the ATP-dependent phosphorylation of L-homoserine to L-homoserine phosphate.</text>
</comment>
<evidence type="ECO:0000256" key="10">
    <source>
        <dbReference type="ARBA" id="ARBA00022840"/>
    </source>
</evidence>
<dbReference type="PANTHER" id="PTHR20861:SF1">
    <property type="entry name" value="HOMOSERINE KINASE"/>
    <property type="match status" value="1"/>
</dbReference>
<keyword evidence="10 13" id="KW-0067">ATP-binding</keyword>
<dbReference type="InterPro" id="IPR006204">
    <property type="entry name" value="GHMP_kinase_N_dom"/>
</dbReference>
<evidence type="ECO:0000256" key="12">
    <source>
        <dbReference type="ARBA" id="ARBA00049954"/>
    </source>
</evidence>
<dbReference type="InterPro" id="IPR013750">
    <property type="entry name" value="GHMP_kinase_C_dom"/>
</dbReference>
<feature type="domain" description="GHMP kinase C-terminal" evidence="15">
    <location>
        <begin position="223"/>
        <end position="282"/>
    </location>
</feature>
<dbReference type="Gene3D" id="3.30.230.10">
    <property type="match status" value="1"/>
</dbReference>
<accession>A0A2U1ZYV9</accession>
<feature type="binding site" evidence="13">
    <location>
        <begin position="92"/>
        <end position="102"/>
    </location>
    <ligand>
        <name>ATP</name>
        <dbReference type="ChEBI" id="CHEBI:30616"/>
    </ligand>
</feature>
<dbReference type="InterPro" id="IPR014721">
    <property type="entry name" value="Ribsml_uS5_D2-typ_fold_subgr"/>
</dbReference>
<keyword evidence="9 13" id="KW-0418">Kinase</keyword>
<dbReference type="SUPFAM" id="SSF55060">
    <property type="entry name" value="GHMP Kinase, C-terminal domain"/>
    <property type="match status" value="1"/>
</dbReference>
<comment type="caution">
    <text evidence="16">The sequence shown here is derived from an EMBL/GenBank/DDBJ whole genome shotgun (WGS) entry which is preliminary data.</text>
</comment>
<evidence type="ECO:0000313" key="17">
    <source>
        <dbReference type="Proteomes" id="UP000245166"/>
    </source>
</evidence>
<feature type="domain" description="GHMP kinase N-terminal" evidence="14">
    <location>
        <begin position="64"/>
        <end position="147"/>
    </location>
</feature>